<accession>A0A1M7I7J9</accession>
<dbReference type="STRING" id="551987.SAMN05192549_101416"/>
<keyword evidence="1" id="KW-0472">Membrane</keyword>
<reference evidence="4" key="1">
    <citation type="submission" date="2016-11" db="EMBL/GenBank/DDBJ databases">
        <authorList>
            <person name="Varghese N."/>
            <person name="Submissions S."/>
        </authorList>
    </citation>
    <scope>NUCLEOTIDE SEQUENCE [LARGE SCALE GENOMIC DNA]</scope>
    <source>
        <strain evidence="4">Sac-22</strain>
    </source>
</reference>
<feature type="transmembrane region" description="Helical" evidence="1">
    <location>
        <begin position="16"/>
        <end position="40"/>
    </location>
</feature>
<dbReference type="EMBL" id="FRCX01000001">
    <property type="protein sequence ID" value="SHM36618.1"/>
    <property type="molecule type" value="Genomic_DNA"/>
</dbReference>
<keyword evidence="1" id="KW-0812">Transmembrane</keyword>
<dbReference type="OrthoDB" id="8708482at2"/>
<dbReference type="RefSeq" id="WP_072780928.1">
    <property type="nucleotide sequence ID" value="NZ_FRCX01000001.1"/>
</dbReference>
<dbReference type="AlphaFoldDB" id="A0A1M7I7J9"/>
<gene>
    <name evidence="3" type="ORF">SAMN05192549_101416</name>
</gene>
<protein>
    <submittedName>
        <fullName evidence="3">TadE-like protein</fullName>
    </submittedName>
</protein>
<evidence type="ECO:0000313" key="3">
    <source>
        <dbReference type="EMBL" id="SHM36618.1"/>
    </source>
</evidence>
<dbReference type="Pfam" id="PF07811">
    <property type="entry name" value="TadE"/>
    <property type="match status" value="1"/>
</dbReference>
<dbReference type="InterPro" id="IPR012495">
    <property type="entry name" value="TadE-like_dom"/>
</dbReference>
<proteinExistence type="predicted"/>
<sequence length="192" mass="20663">MSATKHHQRGATTAEFALSAVIFFTVLFFVIELARVVYVWNTLQEVTRRAAYAAAVSDFSNPAVMDSVRQAAILRDSSGLLPLGDPVTDAHIRIDYLALTRNANGSLAMTPIPTASLPACPARVHINCIANPNGSSCIRFVRARLCAPGTDCDEVRYRPFFPLTGLSHALPTATTISKAESLGYQPGNTLCP</sequence>
<name>A0A1M7I7J9_9BURK</name>
<evidence type="ECO:0000313" key="4">
    <source>
        <dbReference type="Proteomes" id="UP000184339"/>
    </source>
</evidence>
<dbReference type="Proteomes" id="UP000184339">
    <property type="component" value="Unassembled WGS sequence"/>
</dbReference>
<feature type="domain" description="TadE-like" evidence="2">
    <location>
        <begin position="10"/>
        <end position="51"/>
    </location>
</feature>
<organism evidence="3 4">
    <name type="scientific">Duganella sacchari</name>
    <dbReference type="NCBI Taxonomy" id="551987"/>
    <lineage>
        <taxon>Bacteria</taxon>
        <taxon>Pseudomonadati</taxon>
        <taxon>Pseudomonadota</taxon>
        <taxon>Betaproteobacteria</taxon>
        <taxon>Burkholderiales</taxon>
        <taxon>Oxalobacteraceae</taxon>
        <taxon>Telluria group</taxon>
        <taxon>Duganella</taxon>
    </lineage>
</organism>
<evidence type="ECO:0000256" key="1">
    <source>
        <dbReference type="SAM" id="Phobius"/>
    </source>
</evidence>
<keyword evidence="1" id="KW-1133">Transmembrane helix</keyword>
<evidence type="ECO:0000259" key="2">
    <source>
        <dbReference type="Pfam" id="PF07811"/>
    </source>
</evidence>
<keyword evidence="4" id="KW-1185">Reference proteome</keyword>